<reference evidence="2" key="1">
    <citation type="journal article" date="2010" name="Science">
        <title>Plasticity of animal genome architecture unmasked by rapid evolution of a pelagic tunicate.</title>
        <authorList>
            <person name="Denoeud F."/>
            <person name="Henriet S."/>
            <person name="Mungpakdee S."/>
            <person name="Aury J.M."/>
            <person name="Da Silva C."/>
            <person name="Brinkmann H."/>
            <person name="Mikhaleva J."/>
            <person name="Olsen L.C."/>
            <person name="Jubin C."/>
            <person name="Canestro C."/>
            <person name="Bouquet J.M."/>
            <person name="Danks G."/>
            <person name="Poulain J."/>
            <person name="Campsteijn C."/>
            <person name="Adamski M."/>
            <person name="Cross I."/>
            <person name="Yadetie F."/>
            <person name="Muffato M."/>
            <person name="Louis A."/>
            <person name="Butcher S."/>
            <person name="Tsagkogeorga G."/>
            <person name="Konrad A."/>
            <person name="Singh S."/>
            <person name="Jensen M.F."/>
            <person name="Cong E.H."/>
            <person name="Eikeseth-Otteraa H."/>
            <person name="Noel B."/>
            <person name="Anthouard V."/>
            <person name="Porcel B.M."/>
            <person name="Kachouri-Lafond R."/>
            <person name="Nishino A."/>
            <person name="Ugolini M."/>
            <person name="Chourrout P."/>
            <person name="Nishida H."/>
            <person name="Aasland R."/>
            <person name="Huzurbazar S."/>
            <person name="Westhof E."/>
            <person name="Delsuc F."/>
            <person name="Lehrach H."/>
            <person name="Reinhardt R."/>
            <person name="Weissenbach J."/>
            <person name="Roy S.W."/>
            <person name="Artiguenave F."/>
            <person name="Postlethwait J.H."/>
            <person name="Manak J.R."/>
            <person name="Thompson E.M."/>
            <person name="Jaillon O."/>
            <person name="Du Pasquier L."/>
            <person name="Boudinot P."/>
            <person name="Liberles D.A."/>
            <person name="Volff J.N."/>
            <person name="Philippe H."/>
            <person name="Lenhard B."/>
            <person name="Roest Crollius H."/>
            <person name="Wincker P."/>
            <person name="Chourrout D."/>
        </authorList>
    </citation>
    <scope>NUCLEOTIDE SEQUENCE [LARGE SCALE GENOMIC DNA]</scope>
</reference>
<evidence type="ECO:0000313" key="3">
    <source>
        <dbReference type="Proteomes" id="UP000001307"/>
    </source>
</evidence>
<accession>E4X8R6</accession>
<dbReference type="InParanoid" id="E4X8R6"/>
<gene>
    <name evidence="2" type="ORF">GSOID_T00004292001</name>
</gene>
<protein>
    <submittedName>
        <fullName evidence="2">Uncharacterized protein</fullName>
    </submittedName>
</protein>
<keyword evidence="1" id="KW-1133">Transmembrane helix</keyword>
<name>E4X8R6_OIKDI</name>
<sequence length="112" mass="12747">MIRCLFILTNTLAFLGGTALIGLCAWIIVDAESIGIEANLITDKLQEILDDVYTQLNEIWEENVDIPEIFEEIFEWIGYATYIALSAGVLVAIISQDFQICIFFSKKTRIFY</sequence>
<keyword evidence="1" id="KW-0472">Membrane</keyword>
<organism evidence="2">
    <name type="scientific">Oikopleura dioica</name>
    <name type="common">Tunicate</name>
    <dbReference type="NCBI Taxonomy" id="34765"/>
    <lineage>
        <taxon>Eukaryota</taxon>
        <taxon>Metazoa</taxon>
        <taxon>Chordata</taxon>
        <taxon>Tunicata</taxon>
        <taxon>Appendicularia</taxon>
        <taxon>Copelata</taxon>
        <taxon>Oikopleuridae</taxon>
        <taxon>Oikopleura</taxon>
    </lineage>
</organism>
<proteinExistence type="predicted"/>
<feature type="transmembrane region" description="Helical" evidence="1">
    <location>
        <begin position="79"/>
        <end position="104"/>
    </location>
</feature>
<dbReference type="EMBL" id="FN653029">
    <property type="protein sequence ID" value="CBY08276.1"/>
    <property type="molecule type" value="Genomic_DNA"/>
</dbReference>
<evidence type="ECO:0000313" key="2">
    <source>
        <dbReference type="EMBL" id="CBY08276.1"/>
    </source>
</evidence>
<keyword evidence="3" id="KW-1185">Reference proteome</keyword>
<keyword evidence="1" id="KW-0812">Transmembrane</keyword>
<dbReference type="Proteomes" id="UP000001307">
    <property type="component" value="Unassembled WGS sequence"/>
</dbReference>
<feature type="transmembrane region" description="Helical" evidence="1">
    <location>
        <begin position="7"/>
        <end position="29"/>
    </location>
</feature>
<dbReference type="AlphaFoldDB" id="E4X8R6"/>
<evidence type="ECO:0000256" key="1">
    <source>
        <dbReference type="SAM" id="Phobius"/>
    </source>
</evidence>